<keyword evidence="4" id="KW-1003">Cell membrane</keyword>
<dbReference type="Proteomes" id="UP000249065">
    <property type="component" value="Unassembled WGS sequence"/>
</dbReference>
<dbReference type="EMBL" id="QLIX01000002">
    <property type="protein sequence ID" value="RAI60148.1"/>
    <property type="molecule type" value="Genomic_DNA"/>
</dbReference>
<dbReference type="GO" id="GO:0015129">
    <property type="term" value="F:lactate transmembrane transporter activity"/>
    <property type="evidence" value="ECO:0007669"/>
    <property type="project" value="UniProtKB-UniRule"/>
</dbReference>
<evidence type="ECO:0000256" key="8">
    <source>
        <dbReference type="RuleBase" id="RU365092"/>
    </source>
</evidence>
<feature type="transmembrane region" description="Helical" evidence="8">
    <location>
        <begin position="42"/>
        <end position="65"/>
    </location>
</feature>
<protein>
    <recommendedName>
        <fullName evidence="8">L-lactate permease</fullName>
    </recommendedName>
</protein>
<comment type="caution">
    <text evidence="9">The sequence shown here is derived from an EMBL/GenBank/DDBJ whole genome shotgun (WGS) entry which is preliminary data.</text>
</comment>
<name>A0A327MJ04_9PROT</name>
<feature type="transmembrane region" description="Helical" evidence="8">
    <location>
        <begin position="316"/>
        <end position="335"/>
    </location>
</feature>
<proteinExistence type="inferred from homology"/>
<evidence type="ECO:0000256" key="1">
    <source>
        <dbReference type="ARBA" id="ARBA00004651"/>
    </source>
</evidence>
<comment type="function">
    <text evidence="8">Uptake of L-lactate across the membrane. Can also transport D-lactate and glycolate.</text>
</comment>
<dbReference type="NCBIfam" id="TIGR00795">
    <property type="entry name" value="lctP"/>
    <property type="match status" value="1"/>
</dbReference>
<dbReference type="PANTHER" id="PTHR30003">
    <property type="entry name" value="L-LACTATE PERMEASE"/>
    <property type="match status" value="1"/>
</dbReference>
<feature type="transmembrane region" description="Helical" evidence="8">
    <location>
        <begin position="198"/>
        <end position="217"/>
    </location>
</feature>
<keyword evidence="3 8" id="KW-0813">Transport</keyword>
<feature type="transmembrane region" description="Helical" evidence="8">
    <location>
        <begin position="444"/>
        <end position="467"/>
    </location>
</feature>
<evidence type="ECO:0000256" key="2">
    <source>
        <dbReference type="ARBA" id="ARBA00010100"/>
    </source>
</evidence>
<evidence type="ECO:0000256" key="6">
    <source>
        <dbReference type="ARBA" id="ARBA00022989"/>
    </source>
</evidence>
<dbReference type="AlphaFoldDB" id="A0A327MJ04"/>
<feature type="transmembrane region" description="Helical" evidence="8">
    <location>
        <begin position="168"/>
        <end position="186"/>
    </location>
</feature>
<feature type="transmembrane region" description="Helical" evidence="8">
    <location>
        <begin position="534"/>
        <end position="556"/>
    </location>
</feature>
<feature type="transmembrane region" description="Helical" evidence="8">
    <location>
        <begin position="71"/>
        <end position="95"/>
    </location>
</feature>
<keyword evidence="6 8" id="KW-1133">Transmembrane helix</keyword>
<dbReference type="GO" id="GO:0005886">
    <property type="term" value="C:plasma membrane"/>
    <property type="evidence" value="ECO:0007669"/>
    <property type="project" value="UniProtKB-SubCell"/>
</dbReference>
<feature type="transmembrane region" description="Helical" evidence="8">
    <location>
        <begin position="141"/>
        <end position="161"/>
    </location>
</feature>
<accession>A0A327MJ04</accession>
<keyword evidence="8" id="KW-0997">Cell inner membrane</keyword>
<dbReference type="PANTHER" id="PTHR30003:SF0">
    <property type="entry name" value="GLYCOLATE PERMEASE GLCA-RELATED"/>
    <property type="match status" value="1"/>
</dbReference>
<comment type="similarity">
    <text evidence="2 8">Belongs to the lactate permease family.</text>
</comment>
<evidence type="ECO:0000256" key="7">
    <source>
        <dbReference type="ARBA" id="ARBA00023136"/>
    </source>
</evidence>
<keyword evidence="10" id="KW-1185">Reference proteome</keyword>
<dbReference type="InterPro" id="IPR003804">
    <property type="entry name" value="Lactate_perm"/>
</dbReference>
<feature type="transmembrane region" description="Helical" evidence="8">
    <location>
        <begin position="248"/>
        <end position="269"/>
    </location>
</feature>
<sequence>MDTWNQLYDPLGSILLSALVAALPVATMLIALAFLHIAAHVAAIAALVVALVVAVVVFGMPTAIAAKAAGLGIASGLFPIGWIVLNIIFLYRLTVANGSFARLQDTIAAVTPDRRLQLLLIAFAFGAFFEGAAGFGTPVAVTGAVLIGLGFSPLAASGLSLIANTAPVAYGALGTPVIALAGVTGLDLMDLSAMIGRQLPFFSLLVPFWLIWAFAGFRGMLQIWPAILVTGVSFAVPQFLVSNYMGPYLVDVIAALVSLACLTLFLRVWQPREIWTSTKLGGRAAAVEAMTARGTGRSPAGGAGGAAAVAFRGSTLLAWMPWLILTVFVFLWGLGGVKAALNGVYNLNLPIDGLHRAVIKVPPVVAAPTPEAAVFAFNILSMTGTGILLAAMLGGFAMGFNPLALIREYGRTLWVVRYSLLTIAAMLGLGYLTRYSGLDATMGLAFAATGVFYPFFGTLLGWLGVALTGSDTASNVLFGGLQKITAQQIGLSPLLMAAANSSGGVMGKMIDAQSIVVASTATNWFGHEGEILRYVFFHSIALACLVGLLVTLQAYVPPFTAMVIGG</sequence>
<evidence type="ECO:0000313" key="10">
    <source>
        <dbReference type="Proteomes" id="UP000249065"/>
    </source>
</evidence>
<feature type="transmembrane region" description="Helical" evidence="8">
    <location>
        <begin position="224"/>
        <end position="242"/>
    </location>
</feature>
<keyword evidence="7 8" id="KW-0472">Membrane</keyword>
<organism evidence="9 10">
    <name type="scientific">Roseicella frigidaeris</name>
    <dbReference type="NCBI Taxonomy" id="2230885"/>
    <lineage>
        <taxon>Bacteria</taxon>
        <taxon>Pseudomonadati</taxon>
        <taxon>Pseudomonadota</taxon>
        <taxon>Alphaproteobacteria</taxon>
        <taxon>Acetobacterales</taxon>
        <taxon>Roseomonadaceae</taxon>
        <taxon>Roseicella</taxon>
    </lineage>
</organism>
<feature type="transmembrane region" description="Helical" evidence="8">
    <location>
        <begin position="12"/>
        <end position="35"/>
    </location>
</feature>
<evidence type="ECO:0000256" key="4">
    <source>
        <dbReference type="ARBA" id="ARBA00022475"/>
    </source>
</evidence>
<dbReference type="GO" id="GO:0015295">
    <property type="term" value="F:solute:proton symporter activity"/>
    <property type="evidence" value="ECO:0007669"/>
    <property type="project" value="TreeGrafter"/>
</dbReference>
<feature type="transmembrane region" description="Helical" evidence="8">
    <location>
        <begin position="372"/>
        <end position="400"/>
    </location>
</feature>
<dbReference type="RefSeq" id="WP_111468333.1">
    <property type="nucleotide sequence ID" value="NZ_QLIX01000002.1"/>
</dbReference>
<feature type="transmembrane region" description="Helical" evidence="8">
    <location>
        <begin position="412"/>
        <end position="432"/>
    </location>
</feature>
<gene>
    <name evidence="9" type="ORF">DOO78_03410</name>
</gene>
<evidence type="ECO:0000256" key="5">
    <source>
        <dbReference type="ARBA" id="ARBA00022692"/>
    </source>
</evidence>
<keyword evidence="5 8" id="KW-0812">Transmembrane</keyword>
<evidence type="ECO:0000256" key="3">
    <source>
        <dbReference type="ARBA" id="ARBA00022448"/>
    </source>
</evidence>
<dbReference type="Pfam" id="PF02652">
    <property type="entry name" value="Lactate_perm"/>
    <property type="match status" value="1"/>
</dbReference>
<feature type="transmembrane region" description="Helical" evidence="8">
    <location>
        <begin position="116"/>
        <end position="135"/>
    </location>
</feature>
<dbReference type="OrthoDB" id="9761056at2"/>
<comment type="subcellular location">
    <subcellularLocation>
        <location evidence="8">Cell inner membrane</location>
        <topology evidence="8">Multi-pass membrane protein</topology>
    </subcellularLocation>
    <subcellularLocation>
        <location evidence="1">Cell membrane</location>
        <topology evidence="1">Multi-pass membrane protein</topology>
    </subcellularLocation>
</comment>
<reference evidence="10" key="1">
    <citation type="submission" date="2018-06" db="EMBL/GenBank/DDBJ databases">
        <authorList>
            <person name="Khan S.A."/>
        </authorList>
    </citation>
    <scope>NUCLEOTIDE SEQUENCE [LARGE SCALE GENOMIC DNA]</scope>
    <source>
        <strain evidence="10">DB-1506</strain>
    </source>
</reference>
<evidence type="ECO:0000313" key="9">
    <source>
        <dbReference type="EMBL" id="RAI60148.1"/>
    </source>
</evidence>